<name>A0ABT9V8M9_9BACL</name>
<keyword evidence="1" id="KW-0472">Membrane</keyword>
<protein>
    <submittedName>
        <fullName evidence="2">Alpha/beta hydrolase family protein</fullName>
    </submittedName>
</protein>
<evidence type="ECO:0000256" key="1">
    <source>
        <dbReference type="SAM" id="Phobius"/>
    </source>
</evidence>
<comment type="caution">
    <text evidence="2">The sequence shown here is derived from an EMBL/GenBank/DDBJ whole genome shotgun (WGS) entry which is preliminary data.</text>
</comment>
<evidence type="ECO:0000313" key="2">
    <source>
        <dbReference type="EMBL" id="MDQ0157313.1"/>
    </source>
</evidence>
<accession>A0ABT9V8M9</accession>
<keyword evidence="3" id="KW-1185">Reference proteome</keyword>
<feature type="transmembrane region" description="Helical" evidence="1">
    <location>
        <begin position="6"/>
        <end position="25"/>
    </location>
</feature>
<dbReference type="Proteomes" id="UP001231362">
    <property type="component" value="Unassembled WGS sequence"/>
</dbReference>
<keyword evidence="1" id="KW-0812">Transmembrane</keyword>
<keyword evidence="1" id="KW-1133">Transmembrane helix</keyword>
<organism evidence="2 3">
    <name type="scientific">Anoxybacillus andreesenii</name>
    <dbReference type="NCBI Taxonomy" id="1325932"/>
    <lineage>
        <taxon>Bacteria</taxon>
        <taxon>Bacillati</taxon>
        <taxon>Bacillota</taxon>
        <taxon>Bacilli</taxon>
        <taxon>Bacillales</taxon>
        <taxon>Anoxybacillaceae</taxon>
        <taxon>Anoxybacillus</taxon>
    </lineage>
</organism>
<proteinExistence type="predicted"/>
<keyword evidence="2" id="KW-0378">Hydrolase</keyword>
<dbReference type="RefSeq" id="WP_307151780.1">
    <property type="nucleotide sequence ID" value="NZ_JAUSTU010000024.1"/>
</dbReference>
<sequence length="49" mass="5547">MKKVPVIVLLIVITLMLGVITNQIFKQIHSPRVPIAKNGVLDARDYDFQ</sequence>
<evidence type="ECO:0000313" key="3">
    <source>
        <dbReference type="Proteomes" id="UP001231362"/>
    </source>
</evidence>
<gene>
    <name evidence="2" type="ORF">J2S07_003642</name>
</gene>
<dbReference type="EMBL" id="JAUSTU010000024">
    <property type="protein sequence ID" value="MDQ0157313.1"/>
    <property type="molecule type" value="Genomic_DNA"/>
</dbReference>
<dbReference type="GO" id="GO:0016787">
    <property type="term" value="F:hydrolase activity"/>
    <property type="evidence" value="ECO:0007669"/>
    <property type="project" value="UniProtKB-KW"/>
</dbReference>
<reference evidence="2 3" key="1">
    <citation type="submission" date="2023-07" db="EMBL/GenBank/DDBJ databases">
        <title>Genomic Encyclopedia of Type Strains, Phase IV (KMG-IV): sequencing the most valuable type-strain genomes for metagenomic binning, comparative biology and taxonomic classification.</title>
        <authorList>
            <person name="Goeker M."/>
        </authorList>
    </citation>
    <scope>NUCLEOTIDE SEQUENCE [LARGE SCALE GENOMIC DNA]</scope>
    <source>
        <strain evidence="2 3">DSM 23948</strain>
    </source>
</reference>